<protein>
    <submittedName>
        <fullName evidence="1">Uncharacterized protein</fullName>
    </submittedName>
</protein>
<comment type="caution">
    <text evidence="1">The sequence shown here is derived from an EMBL/GenBank/DDBJ whole genome shotgun (WGS) entry which is preliminary data.</text>
</comment>
<organism evidence="1 2">
    <name type="scientific">Aliiglaciecola lipolytica E3</name>
    <dbReference type="NCBI Taxonomy" id="1127673"/>
    <lineage>
        <taxon>Bacteria</taxon>
        <taxon>Pseudomonadati</taxon>
        <taxon>Pseudomonadota</taxon>
        <taxon>Gammaproteobacteria</taxon>
        <taxon>Alteromonadales</taxon>
        <taxon>Alteromonadaceae</taxon>
        <taxon>Aliiglaciecola</taxon>
    </lineage>
</organism>
<name>K6WZK4_9ALTE</name>
<evidence type="ECO:0000313" key="2">
    <source>
        <dbReference type="Proteomes" id="UP000006334"/>
    </source>
</evidence>
<dbReference type="RefSeq" id="WP_008843651.1">
    <property type="nucleotide sequence ID" value="NZ_BAEN01000023.1"/>
</dbReference>
<evidence type="ECO:0000313" key="1">
    <source>
        <dbReference type="EMBL" id="GAC13834.1"/>
    </source>
</evidence>
<reference evidence="1 2" key="1">
    <citation type="journal article" date="2017" name="Antonie Van Leeuwenhoek">
        <title>Rhizobium rhizosphaerae sp. nov., a novel species isolated from rice rhizosphere.</title>
        <authorList>
            <person name="Zhao J.J."/>
            <person name="Zhang J."/>
            <person name="Zhang R.J."/>
            <person name="Zhang C.W."/>
            <person name="Yin H.Q."/>
            <person name="Zhang X.X."/>
        </authorList>
    </citation>
    <scope>NUCLEOTIDE SEQUENCE [LARGE SCALE GENOMIC DNA]</scope>
    <source>
        <strain evidence="1 2">E3</strain>
    </source>
</reference>
<dbReference type="AlphaFoldDB" id="K6WZK4"/>
<sequence length="212" mass="24021">MFEFNLKCNGIWSYHDSDSPASENEIIDDPFFQEKNGDLFGIYKSPVTPNPKLPLNYRLKHNLSEALVLLDKKVEKFITVVRLRRNVDTYLEEPVEYLLAKIEGVATPISIIFSDNGYLYFGFAYTTVEVENGIENFYLHSSSFDLSYDLTPPDLSEDHIKIFKAILGLLAESSDSNLASLNASIGSLDIDVGIDPLPEFSAKWYCRNENKS</sequence>
<keyword evidence="2" id="KW-1185">Reference proteome</keyword>
<accession>K6WZK4</accession>
<gene>
    <name evidence="1" type="ORF">GLIP_1193</name>
</gene>
<dbReference type="STRING" id="1127673.GLIP_1193"/>
<dbReference type="Proteomes" id="UP000006334">
    <property type="component" value="Unassembled WGS sequence"/>
</dbReference>
<dbReference type="EMBL" id="BAEN01000023">
    <property type="protein sequence ID" value="GAC13834.1"/>
    <property type="molecule type" value="Genomic_DNA"/>
</dbReference>
<proteinExistence type="predicted"/>